<organism evidence="1 2">
    <name type="scientific">Calocera cornea HHB12733</name>
    <dbReference type="NCBI Taxonomy" id="1353952"/>
    <lineage>
        <taxon>Eukaryota</taxon>
        <taxon>Fungi</taxon>
        <taxon>Dikarya</taxon>
        <taxon>Basidiomycota</taxon>
        <taxon>Agaricomycotina</taxon>
        <taxon>Dacrymycetes</taxon>
        <taxon>Dacrymycetales</taxon>
        <taxon>Dacrymycetaceae</taxon>
        <taxon>Calocera</taxon>
    </lineage>
</organism>
<dbReference type="AlphaFoldDB" id="A0A165IUB9"/>
<protein>
    <recommendedName>
        <fullName evidence="3">Nucleotidyltransferase family protein</fullName>
    </recommendedName>
</protein>
<dbReference type="InParanoid" id="A0A165IUB9"/>
<gene>
    <name evidence="1" type="ORF">CALCODRAFT_73994</name>
</gene>
<dbReference type="EMBL" id="KV423927">
    <property type="protein sequence ID" value="KZT60990.1"/>
    <property type="molecule type" value="Genomic_DNA"/>
</dbReference>
<evidence type="ECO:0000313" key="2">
    <source>
        <dbReference type="Proteomes" id="UP000076842"/>
    </source>
</evidence>
<reference evidence="1 2" key="1">
    <citation type="journal article" date="2016" name="Mol. Biol. Evol.">
        <title>Comparative Genomics of Early-Diverging Mushroom-Forming Fungi Provides Insights into the Origins of Lignocellulose Decay Capabilities.</title>
        <authorList>
            <person name="Nagy L.G."/>
            <person name="Riley R."/>
            <person name="Tritt A."/>
            <person name="Adam C."/>
            <person name="Daum C."/>
            <person name="Floudas D."/>
            <person name="Sun H."/>
            <person name="Yadav J.S."/>
            <person name="Pangilinan J."/>
            <person name="Larsson K.H."/>
            <person name="Matsuura K."/>
            <person name="Barry K."/>
            <person name="Labutti K."/>
            <person name="Kuo R."/>
            <person name="Ohm R.A."/>
            <person name="Bhattacharya S.S."/>
            <person name="Shirouzu T."/>
            <person name="Yoshinaga Y."/>
            <person name="Martin F.M."/>
            <person name="Grigoriev I.V."/>
            <person name="Hibbett D.S."/>
        </authorList>
    </citation>
    <scope>NUCLEOTIDE SEQUENCE [LARGE SCALE GENOMIC DNA]</scope>
    <source>
        <strain evidence="1 2">HHB12733</strain>
    </source>
</reference>
<proteinExistence type="predicted"/>
<dbReference type="Proteomes" id="UP000076842">
    <property type="component" value="Unassembled WGS sequence"/>
</dbReference>
<name>A0A165IUB9_9BASI</name>
<evidence type="ECO:0008006" key="3">
    <source>
        <dbReference type="Google" id="ProtNLM"/>
    </source>
</evidence>
<dbReference type="OrthoDB" id="3067340at2759"/>
<evidence type="ECO:0000313" key="1">
    <source>
        <dbReference type="EMBL" id="KZT60990.1"/>
    </source>
</evidence>
<accession>A0A165IUB9</accession>
<sequence>MQRLQTQGFDYALVHFDLRGTVELTPRSDLSRLGVLMTSQPDLLNTVCEVGKLSLLDVQHLRSTCHQVRDSLENEPQHRLRAALARYFPGAVDSFAAMLKKCGAVVGGSLVLSVLKPGTWTPSDLDIILPDHTCQSFEAFLTAKGYTTDPQQQIQHAHDYAGTATAAAGRHKFRYVCYRHAEEKIDLCYICFPSPPASHILTYHSSIVMNFFDGWAIYCLFPRWTFAGQFAQNRYHMDLPARTERAIRKLLGRGFTDVGEAIQDWHPEAVSAEDGFIDAYKLAGIWHQKVTL</sequence>
<keyword evidence="2" id="KW-1185">Reference proteome</keyword>